<dbReference type="EMBL" id="PZKE01000001">
    <property type="protein sequence ID" value="PTE16297.1"/>
    <property type="molecule type" value="Genomic_DNA"/>
</dbReference>
<keyword evidence="3" id="KW-1185">Reference proteome</keyword>
<organism evidence="2 3">
    <name type="scientific">Fuscovulum blasticum DSM 2131</name>
    <dbReference type="NCBI Taxonomy" id="1188250"/>
    <lineage>
        <taxon>Bacteria</taxon>
        <taxon>Pseudomonadati</taxon>
        <taxon>Pseudomonadota</taxon>
        <taxon>Alphaproteobacteria</taxon>
        <taxon>Rhodobacterales</taxon>
        <taxon>Paracoccaceae</taxon>
        <taxon>Pseudogemmobacter</taxon>
    </lineage>
</organism>
<evidence type="ECO:0000256" key="1">
    <source>
        <dbReference type="SAM" id="MobiDB-lite"/>
    </source>
</evidence>
<accession>A0A2T4JES2</accession>
<comment type="caution">
    <text evidence="2">The sequence shown here is derived from an EMBL/GenBank/DDBJ whole genome shotgun (WGS) entry which is preliminary data.</text>
</comment>
<sequence>MRDVLEPILPVVPVEGIALHIGRSGLSMGDPCEAQLLPDGHVGIFARVRQRFLGLIPLWRQGYLGHVGPVAGQVLTPALLDGATLRLRVVQLTPEHLAGAGMPEILISVWGDTRWLAPFLAVPPAFAPDAPEDGFDNTTPDDAPPARSGRRAR</sequence>
<proteinExistence type="predicted"/>
<evidence type="ECO:0000313" key="2">
    <source>
        <dbReference type="EMBL" id="PTE16297.1"/>
    </source>
</evidence>
<gene>
    <name evidence="2" type="ORF">C5F44_00045</name>
</gene>
<dbReference type="Proteomes" id="UP000241362">
    <property type="component" value="Unassembled WGS sequence"/>
</dbReference>
<feature type="region of interest" description="Disordered" evidence="1">
    <location>
        <begin position="130"/>
        <end position="153"/>
    </location>
</feature>
<dbReference type="RefSeq" id="WP_107671462.1">
    <property type="nucleotide sequence ID" value="NZ_PZKE01000001.1"/>
</dbReference>
<evidence type="ECO:0000313" key="3">
    <source>
        <dbReference type="Proteomes" id="UP000241362"/>
    </source>
</evidence>
<protein>
    <submittedName>
        <fullName evidence="2">Uncharacterized protein</fullName>
    </submittedName>
</protein>
<name>A0A2T4JES2_FUSBL</name>
<dbReference type="AlphaFoldDB" id="A0A2T4JES2"/>
<reference evidence="2 3" key="1">
    <citation type="submission" date="2018-03" db="EMBL/GenBank/DDBJ databases">
        <title>Rhodobacter blasticus.</title>
        <authorList>
            <person name="Meyer T.E."/>
            <person name="Miller S."/>
            <person name="Lodha T."/>
            <person name="Gandham S."/>
            <person name="Chintalapati S."/>
            <person name="Chintalapati V.R."/>
        </authorList>
    </citation>
    <scope>NUCLEOTIDE SEQUENCE [LARGE SCALE GENOMIC DNA]</scope>
    <source>
        <strain evidence="2 3">DSM 2131</strain>
    </source>
</reference>